<keyword evidence="4 5" id="KW-0732">Signal</keyword>
<dbReference type="SUPFAM" id="SSF53807">
    <property type="entry name" value="Helical backbone' metal receptor"/>
    <property type="match status" value="1"/>
</dbReference>
<dbReference type="PANTHER" id="PTHR30532:SF24">
    <property type="entry name" value="FERRIC ENTEROBACTIN-BINDING PERIPLASMIC PROTEIN FEPB"/>
    <property type="match status" value="1"/>
</dbReference>
<evidence type="ECO:0000256" key="4">
    <source>
        <dbReference type="ARBA" id="ARBA00022729"/>
    </source>
</evidence>
<reference evidence="7 8" key="1">
    <citation type="submission" date="2018-08" db="EMBL/GenBank/DDBJ databases">
        <title>Microbacterium lemovicicum sp. nov., a bacterium isolated from a natural uranium-rich soil.</title>
        <authorList>
            <person name="ORTET P."/>
        </authorList>
    </citation>
    <scope>NUCLEOTIDE SEQUENCE [LARGE SCALE GENOMIC DNA]</scope>
    <source>
        <strain evidence="7 8">Viu22</strain>
    </source>
</reference>
<keyword evidence="8" id="KW-1185">Reference proteome</keyword>
<evidence type="ECO:0000256" key="2">
    <source>
        <dbReference type="ARBA" id="ARBA00008814"/>
    </source>
</evidence>
<dbReference type="RefSeq" id="WP_127095321.1">
    <property type="nucleotide sequence ID" value="NZ_CP031423.1"/>
</dbReference>
<evidence type="ECO:0000313" key="8">
    <source>
        <dbReference type="Proteomes" id="UP000276888"/>
    </source>
</evidence>
<keyword evidence="3" id="KW-0813">Transport</keyword>
<protein>
    <submittedName>
        <fullName evidence="7">Putative siderophore-binding lipoprotein YfiY</fullName>
    </submittedName>
</protein>
<dbReference type="GO" id="GO:0030288">
    <property type="term" value="C:outer membrane-bounded periplasmic space"/>
    <property type="evidence" value="ECO:0007669"/>
    <property type="project" value="TreeGrafter"/>
</dbReference>
<dbReference type="OrthoDB" id="1846031at2"/>
<proteinExistence type="inferred from homology"/>
<dbReference type="InterPro" id="IPR002491">
    <property type="entry name" value="ABC_transptr_periplasmic_BD"/>
</dbReference>
<accession>A0A3S9W992</accession>
<dbReference type="PANTHER" id="PTHR30532">
    <property type="entry name" value="IRON III DICITRATE-BINDING PERIPLASMIC PROTEIN"/>
    <property type="match status" value="1"/>
</dbReference>
<keyword evidence="7" id="KW-0449">Lipoprotein</keyword>
<dbReference type="EMBL" id="CP031423">
    <property type="protein sequence ID" value="AZS36646.1"/>
    <property type="molecule type" value="Genomic_DNA"/>
</dbReference>
<evidence type="ECO:0000256" key="3">
    <source>
        <dbReference type="ARBA" id="ARBA00022448"/>
    </source>
</evidence>
<sequence>MFRHTRKAVALVGVAVAALALAGCAGQTGAAAPSASDAAQTEGFPLTITHMYGQTTLDAPPQRIATWGWGATDAVLALGIQPVAIPSAEYGGGDDLIVPWVKTAIDEVGGEAPVLLDNSTYELSVEELLATDADVLIAPYSGLTQDEYDAVTAAGIPVIAPEKALWSTPWRDVVTITGEVLGRETDAATVLDGIDKEVSDAAAANPEFAGTTVAFVTATPDEVDVYLPVDARVEILEDLGFVSAPSVTELDTGASTFYTAISPENLDKLDAQVVFTFVQSEDELQTFLTSERTRLIPAIAKGAVGAVVGTEDASAVSPTALSLPYILPKFVEQLQTATATAKS</sequence>
<comment type="subcellular location">
    <subcellularLocation>
        <location evidence="1">Cell envelope</location>
    </subcellularLocation>
</comment>
<dbReference type="PROSITE" id="PS51257">
    <property type="entry name" value="PROKAR_LIPOPROTEIN"/>
    <property type="match status" value="1"/>
</dbReference>
<evidence type="ECO:0000259" key="6">
    <source>
        <dbReference type="PROSITE" id="PS50983"/>
    </source>
</evidence>
<evidence type="ECO:0000313" key="7">
    <source>
        <dbReference type="EMBL" id="AZS36646.1"/>
    </source>
</evidence>
<dbReference type="InterPro" id="IPR051313">
    <property type="entry name" value="Bact_iron-sidero_bind"/>
</dbReference>
<comment type="similarity">
    <text evidence="2">Belongs to the bacterial solute-binding protein 8 family.</text>
</comment>
<feature type="signal peptide" evidence="5">
    <location>
        <begin position="1"/>
        <end position="22"/>
    </location>
</feature>
<evidence type="ECO:0000256" key="5">
    <source>
        <dbReference type="SAM" id="SignalP"/>
    </source>
</evidence>
<name>A0A3S9W992_9MICO</name>
<dbReference type="KEGG" id="mlv:CVS47_01253"/>
<feature type="chain" id="PRO_5039443629" evidence="5">
    <location>
        <begin position="23"/>
        <end position="343"/>
    </location>
</feature>
<organism evidence="7 8">
    <name type="scientific">Microbacterium lemovicicum</name>
    <dbReference type="NCBI Taxonomy" id="1072463"/>
    <lineage>
        <taxon>Bacteria</taxon>
        <taxon>Bacillati</taxon>
        <taxon>Actinomycetota</taxon>
        <taxon>Actinomycetes</taxon>
        <taxon>Micrococcales</taxon>
        <taxon>Microbacteriaceae</taxon>
        <taxon>Microbacterium</taxon>
    </lineage>
</organism>
<gene>
    <name evidence="7" type="primary">yfiY</name>
    <name evidence="7" type="ORF">CVS47_01253</name>
</gene>
<dbReference type="Pfam" id="PF01497">
    <property type="entry name" value="Peripla_BP_2"/>
    <property type="match status" value="1"/>
</dbReference>
<dbReference type="Proteomes" id="UP000276888">
    <property type="component" value="Chromosome"/>
</dbReference>
<evidence type="ECO:0000256" key="1">
    <source>
        <dbReference type="ARBA" id="ARBA00004196"/>
    </source>
</evidence>
<dbReference type="AlphaFoldDB" id="A0A3S9W992"/>
<dbReference type="GO" id="GO:1901678">
    <property type="term" value="P:iron coordination entity transport"/>
    <property type="evidence" value="ECO:0007669"/>
    <property type="project" value="UniProtKB-ARBA"/>
</dbReference>
<dbReference type="PROSITE" id="PS50983">
    <property type="entry name" value="FE_B12_PBP"/>
    <property type="match status" value="1"/>
</dbReference>
<dbReference type="Gene3D" id="3.40.50.1980">
    <property type="entry name" value="Nitrogenase molybdenum iron protein domain"/>
    <property type="match status" value="2"/>
</dbReference>
<feature type="domain" description="Fe/B12 periplasmic-binding" evidence="6">
    <location>
        <begin position="63"/>
        <end position="338"/>
    </location>
</feature>